<feature type="compositionally biased region" description="Low complexity" evidence="1">
    <location>
        <begin position="85"/>
        <end position="97"/>
    </location>
</feature>
<keyword evidence="3" id="KW-1185">Reference proteome</keyword>
<protein>
    <submittedName>
        <fullName evidence="2">Uncharacterized protein</fullName>
    </submittedName>
</protein>
<sequence length="286" mass="31076">MPTSKPTASHSLRGSWPPTQIFLQPSVERDDAEIEDLDLARMGEDPLMYFLTPTPSSYGEDGDAMDFEMEFDAGIEDAKHPPQIVRSVSPSSLGGLSRPPPRPPTPPRSPATPDLDYDMSATPDEYDEYIEAAAGTRPSGALSLPRRLKDLASGKLKSHPKQDLSTNALPPLAPHHSLHASNRGRAVTRPGPKPIGTTQGSSAWARRPRTTPSRLSPHAWREPSPDVWAIEEETQEELNSEMGDSAIEDGETDGVAKARAVDIPAAKPKKKVRFVLPVETTRAGTR</sequence>
<evidence type="ECO:0000313" key="3">
    <source>
        <dbReference type="Proteomes" id="UP000078237"/>
    </source>
</evidence>
<dbReference type="Proteomes" id="UP000078237">
    <property type="component" value="Unassembled WGS sequence"/>
</dbReference>
<evidence type="ECO:0000313" key="2">
    <source>
        <dbReference type="EMBL" id="KXX73675.1"/>
    </source>
</evidence>
<dbReference type="OrthoDB" id="3439027at2759"/>
<reference evidence="2 3" key="1">
    <citation type="journal article" date="2016" name="Genome Announc.">
        <title>Genome Sequence of Madurella mycetomatis mm55, Isolated from a Human Mycetoma Case in Sudan.</title>
        <authorList>
            <person name="Smit S."/>
            <person name="Derks M.F."/>
            <person name="Bervoets S."/>
            <person name="Fahal A."/>
            <person name="van Leeuwen W."/>
            <person name="van Belkum A."/>
            <person name="van de Sande W.W."/>
        </authorList>
    </citation>
    <scope>NUCLEOTIDE SEQUENCE [LARGE SCALE GENOMIC DNA]</scope>
    <source>
        <strain evidence="3">mm55</strain>
    </source>
</reference>
<proteinExistence type="predicted"/>
<organism evidence="2 3">
    <name type="scientific">Madurella mycetomatis</name>
    <dbReference type="NCBI Taxonomy" id="100816"/>
    <lineage>
        <taxon>Eukaryota</taxon>
        <taxon>Fungi</taxon>
        <taxon>Dikarya</taxon>
        <taxon>Ascomycota</taxon>
        <taxon>Pezizomycotina</taxon>
        <taxon>Sordariomycetes</taxon>
        <taxon>Sordariomycetidae</taxon>
        <taxon>Sordariales</taxon>
        <taxon>Sordariales incertae sedis</taxon>
        <taxon>Madurella</taxon>
    </lineage>
</organism>
<feature type="region of interest" description="Disordered" evidence="1">
    <location>
        <begin position="234"/>
        <end position="253"/>
    </location>
</feature>
<dbReference type="EMBL" id="LCTW02000437">
    <property type="protein sequence ID" value="KXX73675.1"/>
    <property type="molecule type" value="Genomic_DNA"/>
</dbReference>
<gene>
    <name evidence="2" type="ORF">MMYC01_210412</name>
</gene>
<feature type="region of interest" description="Disordered" evidence="1">
    <location>
        <begin position="71"/>
        <end position="227"/>
    </location>
</feature>
<feature type="region of interest" description="Disordered" evidence="1">
    <location>
        <begin position="1"/>
        <end position="20"/>
    </location>
</feature>
<name>A0A175VQZ3_9PEZI</name>
<comment type="caution">
    <text evidence="2">The sequence shown here is derived from an EMBL/GenBank/DDBJ whole genome shotgun (WGS) entry which is preliminary data.</text>
</comment>
<accession>A0A175VQZ3</accession>
<dbReference type="AlphaFoldDB" id="A0A175VQZ3"/>
<dbReference type="VEuPathDB" id="FungiDB:MMYC01_210412"/>
<feature type="compositionally biased region" description="Pro residues" evidence="1">
    <location>
        <begin position="98"/>
        <end position="110"/>
    </location>
</feature>
<evidence type="ECO:0000256" key="1">
    <source>
        <dbReference type="SAM" id="MobiDB-lite"/>
    </source>
</evidence>